<protein>
    <submittedName>
        <fullName evidence="2">Uncharacterized protein</fullName>
    </submittedName>
</protein>
<evidence type="ECO:0000313" key="2">
    <source>
        <dbReference type="EMBL" id="HJF65586.1"/>
    </source>
</evidence>
<dbReference type="EMBL" id="DYWI01000107">
    <property type="protein sequence ID" value="HJF65586.1"/>
    <property type="molecule type" value="Genomic_DNA"/>
</dbReference>
<reference evidence="2" key="2">
    <citation type="submission" date="2021-09" db="EMBL/GenBank/DDBJ databases">
        <authorList>
            <person name="Gilroy R."/>
        </authorList>
    </citation>
    <scope>NUCLEOTIDE SEQUENCE</scope>
    <source>
        <strain evidence="2">ChiGjej6B6-11269</strain>
    </source>
</reference>
<proteinExistence type="predicted"/>
<dbReference type="AlphaFoldDB" id="A0A9D2UWS1"/>
<dbReference type="RefSeq" id="WP_161957823.1">
    <property type="nucleotide sequence ID" value="NZ_JBHTHO010000005.1"/>
</dbReference>
<organism evidence="2 3">
    <name type="scientific">Slackia equolifaciens</name>
    <dbReference type="NCBI Taxonomy" id="498718"/>
    <lineage>
        <taxon>Bacteria</taxon>
        <taxon>Bacillati</taxon>
        <taxon>Actinomycetota</taxon>
        <taxon>Coriobacteriia</taxon>
        <taxon>Eggerthellales</taxon>
        <taxon>Eggerthellaceae</taxon>
        <taxon>Slackia</taxon>
    </lineage>
</organism>
<keyword evidence="1" id="KW-1133">Transmembrane helix</keyword>
<feature type="transmembrane region" description="Helical" evidence="1">
    <location>
        <begin position="6"/>
        <end position="24"/>
    </location>
</feature>
<accession>A0A9D2UWS1</accession>
<sequence length="57" mass="6078">MDLEDLLPVIVVIAIYGIGVWLWGDPGWPLTVIANFLGDLGFGSGTEGGYPWEAASK</sequence>
<evidence type="ECO:0000313" key="3">
    <source>
        <dbReference type="Proteomes" id="UP000786989"/>
    </source>
</evidence>
<evidence type="ECO:0000256" key="1">
    <source>
        <dbReference type="SAM" id="Phobius"/>
    </source>
</evidence>
<comment type="caution">
    <text evidence="2">The sequence shown here is derived from an EMBL/GenBank/DDBJ whole genome shotgun (WGS) entry which is preliminary data.</text>
</comment>
<dbReference type="Proteomes" id="UP000786989">
    <property type="component" value="Unassembled WGS sequence"/>
</dbReference>
<keyword evidence="1" id="KW-0472">Membrane</keyword>
<keyword evidence="1" id="KW-0812">Transmembrane</keyword>
<gene>
    <name evidence="2" type="ORF">K8U77_05675</name>
</gene>
<name>A0A9D2UWS1_9ACTN</name>
<reference evidence="2" key="1">
    <citation type="journal article" date="2021" name="PeerJ">
        <title>Extensive microbial diversity within the chicken gut microbiome revealed by metagenomics and culture.</title>
        <authorList>
            <person name="Gilroy R."/>
            <person name="Ravi A."/>
            <person name="Getino M."/>
            <person name="Pursley I."/>
            <person name="Horton D.L."/>
            <person name="Alikhan N.F."/>
            <person name="Baker D."/>
            <person name="Gharbi K."/>
            <person name="Hall N."/>
            <person name="Watson M."/>
            <person name="Adriaenssens E.M."/>
            <person name="Foster-Nyarko E."/>
            <person name="Jarju S."/>
            <person name="Secka A."/>
            <person name="Antonio M."/>
            <person name="Oren A."/>
            <person name="Chaudhuri R.R."/>
            <person name="La Ragione R."/>
            <person name="Hildebrand F."/>
            <person name="Pallen M.J."/>
        </authorList>
    </citation>
    <scope>NUCLEOTIDE SEQUENCE</scope>
    <source>
        <strain evidence="2">ChiGjej6B6-11269</strain>
    </source>
</reference>